<evidence type="ECO:0000256" key="2">
    <source>
        <dbReference type="SAM" id="SignalP"/>
    </source>
</evidence>
<dbReference type="InParanoid" id="C7Q681"/>
<dbReference type="SUPFAM" id="SSF50370">
    <property type="entry name" value="Ricin B-like lectins"/>
    <property type="match status" value="1"/>
</dbReference>
<keyword evidence="5" id="KW-1185">Reference proteome</keyword>
<dbReference type="Proteomes" id="UP000000851">
    <property type="component" value="Chromosome"/>
</dbReference>
<reference evidence="4 5" key="1">
    <citation type="journal article" date="2009" name="Stand. Genomic Sci.">
        <title>Complete genome sequence of Catenulispora acidiphila type strain (ID 139908).</title>
        <authorList>
            <person name="Copeland A."/>
            <person name="Lapidus A."/>
            <person name="Glavina Del Rio T."/>
            <person name="Nolan M."/>
            <person name="Lucas S."/>
            <person name="Chen F."/>
            <person name="Tice H."/>
            <person name="Cheng J.F."/>
            <person name="Bruce D."/>
            <person name="Goodwin L."/>
            <person name="Pitluck S."/>
            <person name="Mikhailova N."/>
            <person name="Pati A."/>
            <person name="Ivanova N."/>
            <person name="Mavromatis K."/>
            <person name="Chen A."/>
            <person name="Palaniappan K."/>
            <person name="Chain P."/>
            <person name="Land M."/>
            <person name="Hauser L."/>
            <person name="Chang Y.J."/>
            <person name="Jeffries C.D."/>
            <person name="Chertkov O."/>
            <person name="Brettin T."/>
            <person name="Detter J.C."/>
            <person name="Han C."/>
            <person name="Ali Z."/>
            <person name="Tindall B.J."/>
            <person name="Goker M."/>
            <person name="Bristow J."/>
            <person name="Eisen J.A."/>
            <person name="Markowitz V."/>
            <person name="Hugenholtz P."/>
            <person name="Kyrpides N.C."/>
            <person name="Klenk H.P."/>
        </authorList>
    </citation>
    <scope>NUCLEOTIDE SEQUENCE [LARGE SCALE GENOMIC DNA]</scope>
    <source>
        <strain evidence="5">DSM 44928 / JCM 14897 / NBRC 102108 / NRRL B-24433 / ID139908</strain>
    </source>
</reference>
<keyword evidence="4" id="KW-0430">Lectin</keyword>
<organism evidence="4 5">
    <name type="scientific">Catenulispora acidiphila (strain DSM 44928 / JCM 14897 / NBRC 102108 / NRRL B-24433 / ID139908)</name>
    <dbReference type="NCBI Taxonomy" id="479433"/>
    <lineage>
        <taxon>Bacteria</taxon>
        <taxon>Bacillati</taxon>
        <taxon>Actinomycetota</taxon>
        <taxon>Actinomycetes</taxon>
        <taxon>Catenulisporales</taxon>
        <taxon>Catenulisporaceae</taxon>
        <taxon>Catenulispora</taxon>
    </lineage>
</organism>
<feature type="region of interest" description="Disordered" evidence="1">
    <location>
        <begin position="35"/>
        <end position="60"/>
    </location>
</feature>
<dbReference type="HOGENOM" id="CLU_838607_0_0_11"/>
<feature type="signal peptide" evidence="2">
    <location>
        <begin position="1"/>
        <end position="32"/>
    </location>
</feature>
<dbReference type="RefSeq" id="WP_012787380.1">
    <property type="nucleotide sequence ID" value="NC_013131.1"/>
</dbReference>
<evidence type="ECO:0000256" key="1">
    <source>
        <dbReference type="SAM" id="MobiDB-lite"/>
    </source>
</evidence>
<proteinExistence type="predicted"/>
<dbReference type="GO" id="GO:0030246">
    <property type="term" value="F:carbohydrate binding"/>
    <property type="evidence" value="ECO:0007669"/>
    <property type="project" value="UniProtKB-KW"/>
</dbReference>
<evidence type="ECO:0000313" key="5">
    <source>
        <dbReference type="Proteomes" id="UP000000851"/>
    </source>
</evidence>
<dbReference type="InterPro" id="IPR000772">
    <property type="entry name" value="Ricin_B_lectin"/>
</dbReference>
<gene>
    <name evidence="4" type="ordered locus">Caci_3179</name>
</gene>
<dbReference type="InterPro" id="IPR023346">
    <property type="entry name" value="Lysozyme-like_dom_sf"/>
</dbReference>
<dbReference type="SUPFAM" id="SSF53955">
    <property type="entry name" value="Lysozyme-like"/>
    <property type="match status" value="1"/>
</dbReference>
<evidence type="ECO:0000313" key="4">
    <source>
        <dbReference type="EMBL" id="ACU72087.1"/>
    </source>
</evidence>
<dbReference type="CDD" id="cd00161">
    <property type="entry name" value="beta-trefoil_Ricin-like"/>
    <property type="match status" value="1"/>
</dbReference>
<dbReference type="InterPro" id="IPR043992">
    <property type="entry name" value="SLT_3"/>
</dbReference>
<dbReference type="STRING" id="479433.Caci_3179"/>
<sequence precursor="true">MRILRHPGRVRGATAALLGLGLVLAATSTATATTATPAHAAASRHADGGTHRSPHTAGLNHAKAPASTIMCAKVAAKAGFSFNRTVATSLGQEPQIVVAIAVAMAESSCSPSAVNVNSGGSRDRGLWQMNSYYHSEVSDSCAFQIQCNANSAWNISNHGTDWKPWTTFASGAWKTYLAAARSAVSGGFTFQLIDSAAGTCLDADSANHANGAPVRQWACDASDHYQQWTVVSSVGALPILRNLGTGTCLDWDGTKVGNAQPIVQWACDAADASQQFSFLGSGRMNVDGQAQALMQNSHAGTCLAVQGTNHASGAPVWQGTCSASDGYQMWD</sequence>
<accession>C7Q681</accession>
<protein>
    <submittedName>
        <fullName evidence="4">Ricin B lectin</fullName>
    </submittedName>
</protein>
<dbReference type="Gene3D" id="1.10.530.10">
    <property type="match status" value="1"/>
</dbReference>
<keyword evidence="2" id="KW-0732">Signal</keyword>
<dbReference type="InterPro" id="IPR035992">
    <property type="entry name" value="Ricin_B-like_lectins"/>
</dbReference>
<dbReference type="eggNOG" id="COG0741">
    <property type="taxonomic scope" value="Bacteria"/>
</dbReference>
<dbReference type="KEGG" id="cai:Caci_3179"/>
<dbReference type="AlphaFoldDB" id="C7Q681"/>
<dbReference type="PROSITE" id="PS50231">
    <property type="entry name" value="RICIN_B_LECTIN"/>
    <property type="match status" value="1"/>
</dbReference>
<name>C7Q681_CATAD</name>
<dbReference type="CAZy" id="CBM13">
    <property type="family name" value="Carbohydrate-Binding Module Family 13"/>
</dbReference>
<feature type="domain" description="Ricin B lectin" evidence="3">
    <location>
        <begin position="187"/>
        <end position="331"/>
    </location>
</feature>
<dbReference type="OrthoDB" id="4273937at2"/>
<dbReference type="Pfam" id="PF18896">
    <property type="entry name" value="SLT_3"/>
    <property type="match status" value="1"/>
</dbReference>
<dbReference type="Pfam" id="PF14200">
    <property type="entry name" value="RicinB_lectin_2"/>
    <property type="match status" value="1"/>
</dbReference>
<dbReference type="EMBL" id="CP001700">
    <property type="protein sequence ID" value="ACU72087.1"/>
    <property type="molecule type" value="Genomic_DNA"/>
</dbReference>
<dbReference type="SMART" id="SM00458">
    <property type="entry name" value="RICIN"/>
    <property type="match status" value="1"/>
</dbReference>
<dbReference type="Gene3D" id="2.80.10.50">
    <property type="match status" value="1"/>
</dbReference>
<evidence type="ECO:0000259" key="3">
    <source>
        <dbReference type="SMART" id="SM00458"/>
    </source>
</evidence>
<feature type="chain" id="PRO_5038410025" evidence="2">
    <location>
        <begin position="33"/>
        <end position="331"/>
    </location>
</feature>